<reference evidence="1 2" key="1">
    <citation type="submission" date="2019-03" db="EMBL/GenBank/DDBJ databases">
        <title>Draft genome sequences of novel Actinobacteria.</title>
        <authorList>
            <person name="Sahin N."/>
            <person name="Ay H."/>
            <person name="Saygin H."/>
        </authorList>
    </citation>
    <scope>NUCLEOTIDE SEQUENCE [LARGE SCALE GENOMIC DNA]</scope>
    <source>
        <strain evidence="1 2">JCM 13523</strain>
    </source>
</reference>
<evidence type="ECO:0008006" key="3">
    <source>
        <dbReference type="Google" id="ProtNLM"/>
    </source>
</evidence>
<accession>A0A4R4ZPQ9</accession>
<dbReference type="OrthoDB" id="3811887at2"/>
<keyword evidence="2" id="KW-1185">Reference proteome</keyword>
<dbReference type="AlphaFoldDB" id="A0A4R4ZPQ9"/>
<proteinExistence type="predicted"/>
<dbReference type="RefSeq" id="WP_132168461.1">
    <property type="nucleotide sequence ID" value="NZ_SMKX01000043.1"/>
</dbReference>
<sequence length="281" mass="30426">MRRISLVHVEVNCSLPADADFAEVARSWLEGGAAFFPELFARLEAGAASGAFVDQPRGARMAQRKFSKSGWEQRLAGLGTRPLGLTLSMVDESDEHVGSVEITVIDEHAGLPGQVRLTVNARTPELLDPGSDERWMSFLADAVGSRSVDYGQVILDGNINHATSLDMAVRRIFIHSIEESSKYLRGYGWITLCPAALAARLGDGAGLEASAAFVAVRTLASGDVLLLATATPQEFDQEALRRVWRALAPVLPPGKPKVKVGYERNEVVLEDAATVERHDHL</sequence>
<dbReference type="Proteomes" id="UP000295124">
    <property type="component" value="Unassembled WGS sequence"/>
</dbReference>
<comment type="caution">
    <text evidence="1">The sequence shown here is derived from an EMBL/GenBank/DDBJ whole genome shotgun (WGS) entry which is preliminary data.</text>
</comment>
<name>A0A4R4ZPQ9_9ACTN</name>
<gene>
    <name evidence="1" type="ORF">E1263_17110</name>
</gene>
<evidence type="ECO:0000313" key="1">
    <source>
        <dbReference type="EMBL" id="TDD58902.1"/>
    </source>
</evidence>
<evidence type="ECO:0000313" key="2">
    <source>
        <dbReference type="Proteomes" id="UP000295124"/>
    </source>
</evidence>
<dbReference type="EMBL" id="SMKX01000043">
    <property type="protein sequence ID" value="TDD58902.1"/>
    <property type="molecule type" value="Genomic_DNA"/>
</dbReference>
<protein>
    <recommendedName>
        <fullName evidence="3">DUF3396 domain-containing protein</fullName>
    </recommendedName>
</protein>
<organism evidence="1 2">
    <name type="scientific">Kribbella antibiotica</name>
    <dbReference type="NCBI Taxonomy" id="190195"/>
    <lineage>
        <taxon>Bacteria</taxon>
        <taxon>Bacillati</taxon>
        <taxon>Actinomycetota</taxon>
        <taxon>Actinomycetes</taxon>
        <taxon>Propionibacteriales</taxon>
        <taxon>Kribbellaceae</taxon>
        <taxon>Kribbella</taxon>
    </lineage>
</organism>